<evidence type="ECO:0000313" key="2">
    <source>
        <dbReference type="EMBL" id="SET52094.1"/>
    </source>
</evidence>
<reference evidence="4" key="1">
    <citation type="submission" date="2016-10" db="EMBL/GenBank/DDBJ databases">
        <authorList>
            <person name="Varghese N."/>
            <person name="Submissions S."/>
        </authorList>
    </citation>
    <scope>NUCLEOTIDE SEQUENCE [LARGE SCALE GENOMIC DNA]</scope>
    <source>
        <strain evidence="4">DSM 1551</strain>
    </source>
</reference>
<keyword evidence="1" id="KW-1133">Transmembrane helix</keyword>
<keyword evidence="1" id="KW-0812">Transmembrane</keyword>
<keyword evidence="4" id="KW-1185">Reference proteome</keyword>
<accession>A0A1I0F4X7</accession>
<gene>
    <name evidence="2" type="ORF">SAMN04489758_11612</name>
    <name evidence="3" type="ORF">SAMN04489758_11613</name>
</gene>
<evidence type="ECO:0000256" key="1">
    <source>
        <dbReference type="SAM" id="Phobius"/>
    </source>
</evidence>
<keyword evidence="1" id="KW-0472">Membrane</keyword>
<evidence type="ECO:0000313" key="4">
    <source>
        <dbReference type="Proteomes" id="UP000198558"/>
    </source>
</evidence>
<feature type="transmembrane region" description="Helical" evidence="1">
    <location>
        <begin position="6"/>
        <end position="32"/>
    </location>
</feature>
<sequence length="40" mass="4563">MTTYETVMVMLTCLAFVMTVVGIIVKLLLIIIKKEFEAKK</sequence>
<dbReference type="AlphaFoldDB" id="A0A1I0F4X7"/>
<dbReference type="GeneID" id="78289847"/>
<dbReference type="EMBL" id="FOIN01000016">
    <property type="protein sequence ID" value="SET52108.1"/>
    <property type="molecule type" value="Genomic_DNA"/>
</dbReference>
<protein>
    <submittedName>
        <fullName evidence="3">Uncharacterized protein</fullName>
    </submittedName>
</protein>
<dbReference type="Proteomes" id="UP000198558">
    <property type="component" value="Unassembled WGS sequence"/>
</dbReference>
<evidence type="ECO:0000313" key="3">
    <source>
        <dbReference type="EMBL" id="SET52108.1"/>
    </source>
</evidence>
<name>A0A1I0F4X7_9FIRM</name>
<dbReference type="RefSeq" id="WP_257606877.1">
    <property type="nucleotide sequence ID" value="NZ_CAMJBU010000015.1"/>
</dbReference>
<reference evidence="3" key="2">
    <citation type="submission" date="2016-10" db="EMBL/GenBank/DDBJ databases">
        <authorList>
            <person name="de Groot N.N."/>
        </authorList>
    </citation>
    <scope>NUCLEOTIDE SEQUENCE [LARGE SCALE GENOMIC DNA]</scope>
    <source>
        <strain evidence="3">DSM 1551</strain>
    </source>
</reference>
<dbReference type="EMBL" id="FOIN01000016">
    <property type="protein sequence ID" value="SET52094.1"/>
    <property type="molecule type" value="Genomic_DNA"/>
</dbReference>
<proteinExistence type="predicted"/>
<organism evidence="3 4">
    <name type="scientific">Thomasclavelia cocleata</name>
    <dbReference type="NCBI Taxonomy" id="69824"/>
    <lineage>
        <taxon>Bacteria</taxon>
        <taxon>Bacillati</taxon>
        <taxon>Bacillota</taxon>
        <taxon>Erysipelotrichia</taxon>
        <taxon>Erysipelotrichales</taxon>
        <taxon>Coprobacillaceae</taxon>
        <taxon>Thomasclavelia</taxon>
    </lineage>
</organism>